<evidence type="ECO:0000313" key="2">
    <source>
        <dbReference type="EMBL" id="CCJ80908.1"/>
    </source>
</evidence>
<feature type="domain" description="Putative type VI secretion system Rhs element associated Vgr" evidence="1">
    <location>
        <begin position="5"/>
        <end position="38"/>
    </location>
</feature>
<keyword evidence="3" id="KW-1185">Reference proteome</keyword>
<evidence type="ECO:0000259" key="1">
    <source>
        <dbReference type="Pfam" id="PF13296"/>
    </source>
</evidence>
<proteinExistence type="predicted"/>
<dbReference type="EMBL" id="CAKZ01000077">
    <property type="protein sequence ID" value="CCJ80908.1"/>
    <property type="molecule type" value="Genomic_DNA"/>
</dbReference>
<evidence type="ECO:0000313" key="3">
    <source>
        <dbReference type="Proteomes" id="UP000009342"/>
    </source>
</evidence>
<comment type="caution">
    <text evidence="2">The sequence shown here is derived from an EMBL/GenBank/DDBJ whole genome shotgun (WGS) entry which is preliminary data.</text>
</comment>
<organism evidence="2 3">
    <name type="scientific">Cronobacter dublinensis 1210</name>
    <dbReference type="NCBI Taxonomy" id="1208656"/>
    <lineage>
        <taxon>Bacteria</taxon>
        <taxon>Pseudomonadati</taxon>
        <taxon>Pseudomonadota</taxon>
        <taxon>Gammaproteobacteria</taxon>
        <taxon>Enterobacterales</taxon>
        <taxon>Enterobacteriaceae</taxon>
        <taxon>Cronobacter</taxon>
    </lineage>
</organism>
<dbReference type="Pfam" id="PF13296">
    <property type="entry name" value="T6SS_Vgr"/>
    <property type="match status" value="1"/>
</dbReference>
<dbReference type="InterPro" id="IPR028244">
    <property type="entry name" value="T6SS_Rhs_Vgr_dom"/>
</dbReference>
<dbReference type="Proteomes" id="UP000009342">
    <property type="component" value="Unassembled WGS sequence"/>
</dbReference>
<gene>
    <name evidence="2" type="ORF">BN134_1633</name>
</gene>
<accession>A0ABM9Q642</accession>
<protein>
    <submittedName>
        <fullName evidence="2">VgrG protein</fullName>
    </submittedName>
</protein>
<sequence length="38" mass="4167">MLVKPRRTGFELRTDEHGVIRVAKGLFICADGQPRAAG</sequence>
<reference evidence="3" key="1">
    <citation type="journal article" date="2012" name="PLoS ONE">
        <title>Comparative analysis of genome sequences covering the seven cronobacter species.</title>
        <authorList>
            <person name="Joseph S."/>
            <person name="Desai P."/>
            <person name="Ji Y."/>
            <person name="Cummings C.A."/>
            <person name="Shih R."/>
            <person name="Degoricija L."/>
            <person name="Rico A."/>
            <person name="Brzoska P."/>
            <person name="Hamby S.E."/>
            <person name="Masood N."/>
            <person name="Hariri S."/>
            <person name="Sonbol H."/>
            <person name="Chuzhanova N."/>
            <person name="McClelland M."/>
            <person name="Furtado M.R."/>
            <person name="Forsythe S.J."/>
        </authorList>
    </citation>
    <scope>NUCLEOTIDE SEQUENCE [LARGE SCALE GENOMIC DNA]</scope>
    <source>
        <strain evidence="3">1210</strain>
    </source>
</reference>
<name>A0ABM9Q642_9ENTR</name>